<organism evidence="2">
    <name type="scientific">Beta vulgaris</name>
    <name type="common">Sugar beet</name>
    <dbReference type="NCBI Taxonomy" id="161934"/>
    <lineage>
        <taxon>Eukaryota</taxon>
        <taxon>Viridiplantae</taxon>
        <taxon>Streptophyta</taxon>
        <taxon>Embryophyta</taxon>
        <taxon>Tracheophyta</taxon>
        <taxon>Spermatophyta</taxon>
        <taxon>Magnoliopsida</taxon>
        <taxon>eudicotyledons</taxon>
        <taxon>Gunneridae</taxon>
        <taxon>Pentapetalae</taxon>
        <taxon>Caryophyllales</taxon>
        <taxon>Chenopodiaceae</taxon>
        <taxon>Betoideae</taxon>
        <taxon>Beta</taxon>
    </lineage>
</organism>
<feature type="compositionally biased region" description="Polar residues" evidence="1">
    <location>
        <begin position="119"/>
        <end position="131"/>
    </location>
</feature>
<feature type="region of interest" description="Disordered" evidence="1">
    <location>
        <begin position="113"/>
        <end position="137"/>
    </location>
</feature>
<reference evidence="2" key="1">
    <citation type="journal article" date="2006" name="Mol. Genet. Genomics">
        <title>A complete physical map of a wild beet (Beta procumbens) translocation in sugar beet.</title>
        <authorList>
            <person name="Schulte D."/>
            <person name="Cai D."/>
            <person name="Kleine M."/>
            <person name="Fan L."/>
            <person name="Wang S."/>
            <person name="Jung C."/>
        </authorList>
    </citation>
    <scope>NUCLEOTIDE SEQUENCE</scope>
</reference>
<dbReference type="EMBL" id="DQ374020">
    <property type="protein sequence ID" value="ABD83275.1"/>
    <property type="molecule type" value="Genomic_DNA"/>
</dbReference>
<evidence type="ECO:0000313" key="2">
    <source>
        <dbReference type="EMBL" id="ABD83275.1"/>
    </source>
</evidence>
<evidence type="ECO:0000256" key="1">
    <source>
        <dbReference type="SAM" id="MobiDB-lite"/>
    </source>
</evidence>
<dbReference type="AlphaFoldDB" id="Q20CF0"/>
<accession>Q20CF0</accession>
<protein>
    <submittedName>
        <fullName evidence="2">Fgenesh protein 14</fullName>
    </submittedName>
</protein>
<name>Q20CF0_BETVU</name>
<proteinExistence type="predicted"/>
<sequence length="161" mass="18156">MGCSEAFQGNANGAKYPRDVTSHVGFPKNVSRENMARLGELKLKVIIHAFKLSRGRAPNAIGGLIRIWEVIGKESCGLERIYGWIHVHFEAILGFTRNEQIVRLETFRGNKNGAKHPRNVTSNVGFPSNVSGEDMTMPEEVQKCPKTTKIFERKYDQPRED</sequence>